<sequence>MTFPKQSKAFRTDGYTFFQTIPGQISKDSMEMVERLANEKDFKTLSENQMLIEQKFLHLYQVLSTDKARRDEFWLLCYYYCLMLENYYIAYDQPAKVEQYQKLRHQIWLELEKRRGIIHPEEPSPSFIAELGKQLKDGVSDLAGCAIHTSKLRNHIALYNVYRIYWIFCRLTLTHSLRHIAQNTNWLEQLSQLLSRPVDSEHIIKQLETFGEVFRGLSVGFFAARFLINAAMVLKHTIAPSLDEEDEVKGLKAWARFKKEMSKRHVEFLNDITWGVVNGVTNYADFFHLSAAAAGWITAGFLVFDVALMLWRHHLAKQDYLLKKAEYEADLKHYKQLLDEAIKSHDEQKIALLQAQCDLTEELQKELEIKWQATSATLYFNTSAALLLAAGFSASMIVGSPVLIPVAYAACTIAVAMYLSASAYNEYKEKELRFTQAQVSNASSEDIAKARKEYEAARNEFIFTMVKNIVLPSLMVATFAICWEAALVLAAVYLTYEVWRAYQKHAEKQAQAQLPQQSDEQKPILKDGNTEGNDSDYDDEETEEQYEGGYSPIACFG</sequence>
<evidence type="ECO:0000313" key="4">
    <source>
        <dbReference type="EMBL" id="STX30242.1"/>
    </source>
</evidence>
<feature type="transmembrane region" description="Helical" evidence="3">
    <location>
        <begin position="286"/>
        <end position="311"/>
    </location>
</feature>
<evidence type="ECO:0000256" key="2">
    <source>
        <dbReference type="SAM" id="MobiDB-lite"/>
    </source>
</evidence>
<evidence type="ECO:0000313" key="5">
    <source>
        <dbReference type="Proteomes" id="UP000254968"/>
    </source>
</evidence>
<protein>
    <submittedName>
        <fullName evidence="4">Coiled-coil protein</fullName>
    </submittedName>
</protein>
<feature type="coiled-coil region" evidence="1">
    <location>
        <begin position="317"/>
        <end position="370"/>
    </location>
</feature>
<feature type="compositionally biased region" description="Basic and acidic residues" evidence="2">
    <location>
        <begin position="519"/>
        <end position="529"/>
    </location>
</feature>
<keyword evidence="5" id="KW-1185">Reference proteome</keyword>
<feature type="compositionally biased region" description="Acidic residues" evidence="2">
    <location>
        <begin position="533"/>
        <end position="546"/>
    </location>
</feature>
<accession>A0A378I5V7</accession>
<dbReference type="RefSeq" id="WP_115303958.1">
    <property type="nucleotide sequence ID" value="NZ_CAAAHO010000003.1"/>
</dbReference>
<organism evidence="4 5">
    <name type="scientific">Legionella beliardensis</name>
    <dbReference type="NCBI Taxonomy" id="91822"/>
    <lineage>
        <taxon>Bacteria</taxon>
        <taxon>Pseudomonadati</taxon>
        <taxon>Pseudomonadota</taxon>
        <taxon>Gammaproteobacteria</taxon>
        <taxon>Legionellales</taxon>
        <taxon>Legionellaceae</taxon>
        <taxon>Legionella</taxon>
    </lineage>
</organism>
<feature type="region of interest" description="Disordered" evidence="2">
    <location>
        <begin position="510"/>
        <end position="557"/>
    </location>
</feature>
<evidence type="ECO:0000256" key="1">
    <source>
        <dbReference type="SAM" id="Coils"/>
    </source>
</evidence>
<keyword evidence="3" id="KW-0472">Membrane</keyword>
<feature type="transmembrane region" description="Helical" evidence="3">
    <location>
        <begin position="469"/>
        <end position="494"/>
    </location>
</feature>
<name>A0A378I5V7_9GAMM</name>
<dbReference type="OrthoDB" id="5652260at2"/>
<gene>
    <name evidence="4" type="ORF">NCTC13315_02807</name>
</gene>
<dbReference type="EMBL" id="UGNV01000001">
    <property type="protein sequence ID" value="STX30242.1"/>
    <property type="molecule type" value="Genomic_DNA"/>
</dbReference>
<feature type="transmembrane region" description="Helical" evidence="3">
    <location>
        <begin position="378"/>
        <end position="398"/>
    </location>
</feature>
<evidence type="ECO:0000256" key="3">
    <source>
        <dbReference type="SAM" id="Phobius"/>
    </source>
</evidence>
<dbReference type="AlphaFoldDB" id="A0A378I5V7"/>
<keyword evidence="3" id="KW-1133">Transmembrane helix</keyword>
<reference evidence="4 5" key="1">
    <citation type="submission" date="2018-06" db="EMBL/GenBank/DDBJ databases">
        <authorList>
            <consortium name="Pathogen Informatics"/>
            <person name="Doyle S."/>
        </authorList>
    </citation>
    <scope>NUCLEOTIDE SEQUENCE [LARGE SCALE GENOMIC DNA]</scope>
    <source>
        <strain evidence="4 5">NCTC13315</strain>
    </source>
</reference>
<proteinExistence type="predicted"/>
<feature type="transmembrane region" description="Helical" evidence="3">
    <location>
        <begin position="404"/>
        <end position="424"/>
    </location>
</feature>
<dbReference type="Proteomes" id="UP000254968">
    <property type="component" value="Unassembled WGS sequence"/>
</dbReference>
<keyword evidence="3" id="KW-0812">Transmembrane</keyword>
<keyword evidence="1" id="KW-0175">Coiled coil</keyword>